<dbReference type="PANTHER" id="PTHR47002">
    <property type="entry name" value="AQUAPORIN-LIKE"/>
    <property type="match status" value="1"/>
</dbReference>
<evidence type="ECO:0000313" key="8">
    <source>
        <dbReference type="Proteomes" id="UP000008311"/>
    </source>
</evidence>
<dbReference type="InterPro" id="IPR000425">
    <property type="entry name" value="MIP"/>
</dbReference>
<dbReference type="SUPFAM" id="SSF81338">
    <property type="entry name" value="Aquaporin-like"/>
    <property type="match status" value="1"/>
</dbReference>
<keyword evidence="2 5" id="KW-0812">Transmembrane</keyword>
<keyword evidence="8" id="KW-1185">Reference proteome</keyword>
<feature type="transmembrane region" description="Helical" evidence="6">
    <location>
        <begin position="152"/>
        <end position="171"/>
    </location>
</feature>
<dbReference type="InterPro" id="IPR023271">
    <property type="entry name" value="Aquaporin-like"/>
</dbReference>
<keyword evidence="4 6" id="KW-0472">Membrane</keyword>
<feature type="transmembrane region" description="Helical" evidence="6">
    <location>
        <begin position="123"/>
        <end position="145"/>
    </location>
</feature>
<feature type="non-terminal residue" evidence="7">
    <location>
        <position position="243"/>
    </location>
</feature>
<feature type="transmembrane region" description="Helical" evidence="6">
    <location>
        <begin position="183"/>
        <end position="203"/>
    </location>
</feature>
<protein>
    <submittedName>
        <fullName evidence="7">Aquaporin transporter, putative</fullName>
    </submittedName>
</protein>
<dbReference type="eggNOG" id="KOG0223">
    <property type="taxonomic scope" value="Eukaryota"/>
</dbReference>
<organism evidence="7 8">
    <name type="scientific">Ricinus communis</name>
    <name type="common">Castor bean</name>
    <dbReference type="NCBI Taxonomy" id="3988"/>
    <lineage>
        <taxon>Eukaryota</taxon>
        <taxon>Viridiplantae</taxon>
        <taxon>Streptophyta</taxon>
        <taxon>Embryophyta</taxon>
        <taxon>Tracheophyta</taxon>
        <taxon>Spermatophyta</taxon>
        <taxon>Magnoliopsida</taxon>
        <taxon>eudicotyledons</taxon>
        <taxon>Gunneridae</taxon>
        <taxon>Pentapetalae</taxon>
        <taxon>rosids</taxon>
        <taxon>fabids</taxon>
        <taxon>Malpighiales</taxon>
        <taxon>Euphorbiaceae</taxon>
        <taxon>Acalyphoideae</taxon>
        <taxon>Acalypheae</taxon>
        <taxon>Ricinus</taxon>
    </lineage>
</organism>
<evidence type="ECO:0000256" key="4">
    <source>
        <dbReference type="ARBA" id="ARBA00023136"/>
    </source>
</evidence>
<evidence type="ECO:0000256" key="2">
    <source>
        <dbReference type="ARBA" id="ARBA00022692"/>
    </source>
</evidence>
<dbReference type="STRING" id="3988.B9T5T1"/>
<reference evidence="8" key="1">
    <citation type="journal article" date="2010" name="Nat. Biotechnol.">
        <title>Draft genome sequence of the oilseed species Ricinus communis.</title>
        <authorList>
            <person name="Chan A.P."/>
            <person name="Crabtree J."/>
            <person name="Zhao Q."/>
            <person name="Lorenzi H."/>
            <person name="Orvis J."/>
            <person name="Puiu D."/>
            <person name="Melake-Berhan A."/>
            <person name="Jones K.M."/>
            <person name="Redman J."/>
            <person name="Chen G."/>
            <person name="Cahoon E.B."/>
            <person name="Gedil M."/>
            <person name="Stanke M."/>
            <person name="Haas B.J."/>
            <person name="Wortman J.R."/>
            <person name="Fraser-Liggett C.M."/>
            <person name="Ravel J."/>
            <person name="Rabinowicz P.D."/>
        </authorList>
    </citation>
    <scope>NUCLEOTIDE SEQUENCE [LARGE SCALE GENOMIC DNA]</scope>
    <source>
        <strain evidence="8">cv. Hale</strain>
    </source>
</reference>
<gene>
    <name evidence="7" type="ORF">RCOM_0325390</name>
</gene>
<dbReference type="Gene3D" id="1.20.1080.10">
    <property type="entry name" value="Glycerol uptake facilitator protein"/>
    <property type="match status" value="2"/>
</dbReference>
<evidence type="ECO:0000256" key="1">
    <source>
        <dbReference type="ARBA" id="ARBA00004141"/>
    </source>
</evidence>
<keyword evidence="3 6" id="KW-1133">Transmembrane helix</keyword>
<evidence type="ECO:0000256" key="5">
    <source>
        <dbReference type="RuleBase" id="RU000477"/>
    </source>
</evidence>
<dbReference type="GO" id="GO:0016020">
    <property type="term" value="C:membrane"/>
    <property type="evidence" value="ECO:0007669"/>
    <property type="project" value="UniProtKB-SubCell"/>
</dbReference>
<dbReference type="GO" id="GO:0015267">
    <property type="term" value="F:channel activity"/>
    <property type="evidence" value="ECO:0007669"/>
    <property type="project" value="InterPro"/>
</dbReference>
<comment type="similarity">
    <text evidence="5">Belongs to the MIP/aquaporin (TC 1.A.8) family.</text>
</comment>
<dbReference type="Pfam" id="PF00230">
    <property type="entry name" value="MIP"/>
    <property type="match status" value="2"/>
</dbReference>
<evidence type="ECO:0000256" key="3">
    <source>
        <dbReference type="ARBA" id="ARBA00022989"/>
    </source>
</evidence>
<accession>B9T5T1</accession>
<keyword evidence="5" id="KW-0813">Transport</keyword>
<dbReference type="Proteomes" id="UP000008311">
    <property type="component" value="Unassembled WGS sequence"/>
</dbReference>
<evidence type="ECO:0000256" key="6">
    <source>
        <dbReference type="SAM" id="Phobius"/>
    </source>
</evidence>
<comment type="subcellular location">
    <subcellularLocation>
        <location evidence="1">Membrane</location>
        <topology evidence="1">Multi-pass membrane protein</topology>
    </subcellularLocation>
</comment>
<dbReference type="AlphaFoldDB" id="B9T5T1"/>
<proteinExistence type="inferred from homology"/>
<feature type="transmembrane region" description="Helical" evidence="6">
    <location>
        <begin position="95"/>
        <end position="117"/>
    </location>
</feature>
<dbReference type="InParanoid" id="B9T5T1"/>
<dbReference type="PRINTS" id="PR00783">
    <property type="entry name" value="MINTRINSICP"/>
</dbReference>
<dbReference type="PANTHER" id="PTHR47002:SF2">
    <property type="entry name" value="AQUAPORIN AQPAE.A-LIKE"/>
    <property type="match status" value="1"/>
</dbReference>
<evidence type="ECO:0000313" key="7">
    <source>
        <dbReference type="EMBL" id="EEF28782.1"/>
    </source>
</evidence>
<dbReference type="EMBL" id="EQ974550">
    <property type="protein sequence ID" value="EEF28782.1"/>
    <property type="molecule type" value="Genomic_DNA"/>
</dbReference>
<name>B9T5T1_RICCO</name>
<sequence>MADNLRVIADEENGYGGRRVQPFASTPLGAALDNTNGGKKQNPTTFSRVLGLEELSSLNVWRASVAEVLGTAALVFATDTIVISTYETETKTPNLIMAALIAMTVTILLTATFPISGGHINPVITISAAFTGLVSPVRAAVYILAQCLGATLGALLVATSCLLFTLTISIISSLESHESEPKILVPLAVFIIAFFFLLTTVPLSGAGINPARCFGPAIVRGDHLWNGHWVFWVGPFIACVAFT</sequence>